<sequence>MIALMAVAMLPAPSVHSEELRLIGATTSFYCYPAADEASGTSGMACDLMQEMARRVGHSGKIQLYPLPRAVAVGASSTGVLVAPVGRLAAREKLFGWQVQLFEDEVVVVTRADSKVDISSLVAVRKLSIGAVRNGVGALIAEELQLPHVDAVAHDDINARKLQAGRIDAWLSPWNGILAAQRQIGSSAAELRRGVILKRVQAYMASSPDVTPNQVADWKAAMHDMIKDGTYERILRKYQFVLPK</sequence>
<comment type="caution">
    <text evidence="2">The sequence shown here is derived from an EMBL/GenBank/DDBJ whole genome shotgun (WGS) entry which is preliminary data.</text>
</comment>
<evidence type="ECO:0000313" key="2">
    <source>
        <dbReference type="EMBL" id="MYM26533.1"/>
    </source>
</evidence>
<evidence type="ECO:0000259" key="1">
    <source>
        <dbReference type="Pfam" id="PF00497"/>
    </source>
</evidence>
<dbReference type="PANTHER" id="PTHR38834:SF3">
    <property type="entry name" value="SOLUTE-BINDING PROTEIN FAMILY 3_N-TERMINAL DOMAIN-CONTAINING PROTEIN"/>
    <property type="match status" value="1"/>
</dbReference>
<organism evidence="2 3">
    <name type="scientific">Duganella flavida</name>
    <dbReference type="NCBI Taxonomy" id="2692175"/>
    <lineage>
        <taxon>Bacteria</taxon>
        <taxon>Pseudomonadati</taxon>
        <taxon>Pseudomonadota</taxon>
        <taxon>Betaproteobacteria</taxon>
        <taxon>Burkholderiales</taxon>
        <taxon>Oxalobacteraceae</taxon>
        <taxon>Telluria group</taxon>
        <taxon>Duganella</taxon>
    </lineage>
</organism>
<dbReference type="PANTHER" id="PTHR38834">
    <property type="entry name" value="PERIPLASMIC SUBSTRATE BINDING PROTEIN FAMILY 3"/>
    <property type="match status" value="1"/>
</dbReference>
<reference evidence="2 3" key="1">
    <citation type="submission" date="2019-12" db="EMBL/GenBank/DDBJ databases">
        <title>Novel species isolated from a subtropical stream in China.</title>
        <authorList>
            <person name="Lu H."/>
        </authorList>
    </citation>
    <scope>NUCLEOTIDE SEQUENCE [LARGE SCALE GENOMIC DNA]</scope>
    <source>
        <strain evidence="2 3">FT135W</strain>
    </source>
</reference>
<dbReference type="SUPFAM" id="SSF53850">
    <property type="entry name" value="Periplasmic binding protein-like II"/>
    <property type="match status" value="1"/>
</dbReference>
<dbReference type="Gene3D" id="3.40.190.10">
    <property type="entry name" value="Periplasmic binding protein-like II"/>
    <property type="match status" value="2"/>
</dbReference>
<accession>A0A6L8KGF4</accession>
<evidence type="ECO:0000313" key="3">
    <source>
        <dbReference type="Proteomes" id="UP000479335"/>
    </source>
</evidence>
<gene>
    <name evidence="2" type="ORF">GTP46_28300</name>
</gene>
<dbReference type="InterPro" id="IPR001638">
    <property type="entry name" value="Solute-binding_3/MltF_N"/>
</dbReference>
<dbReference type="AlphaFoldDB" id="A0A6L8KGF4"/>
<feature type="domain" description="Solute-binding protein family 3/N-terminal" evidence="1">
    <location>
        <begin position="24"/>
        <end position="238"/>
    </location>
</feature>
<proteinExistence type="predicted"/>
<name>A0A6L8KGF4_9BURK</name>
<keyword evidence="3" id="KW-1185">Reference proteome</keyword>
<dbReference type="Pfam" id="PF00497">
    <property type="entry name" value="SBP_bac_3"/>
    <property type="match status" value="1"/>
</dbReference>
<dbReference type="EMBL" id="WWCN01000029">
    <property type="protein sequence ID" value="MYM26533.1"/>
    <property type="molecule type" value="Genomic_DNA"/>
</dbReference>
<dbReference type="RefSeq" id="WP_161009967.1">
    <property type="nucleotide sequence ID" value="NZ_WWCN01000029.1"/>
</dbReference>
<dbReference type="Proteomes" id="UP000479335">
    <property type="component" value="Unassembled WGS sequence"/>
</dbReference>
<protein>
    <submittedName>
        <fullName evidence="2">Transporter substrate-binding domain-containing protein</fullName>
    </submittedName>
</protein>